<reference evidence="1" key="1">
    <citation type="submission" date="2016-10" db="EMBL/GenBank/DDBJ databases">
        <authorList>
            <person name="Varghese N."/>
        </authorList>
    </citation>
    <scope>NUCLEOTIDE SEQUENCE</scope>
</reference>
<sequence length="67" mass="7919">MELKDLDIRIAILTEEAKWMRARWTGNEDGHLNTCADTIETRVQELNKIKEHMAKDYLTKLREGMML</sequence>
<reference evidence="1" key="2">
    <citation type="journal article" date="2017" name="Nat. Commun.">
        <title>Single-virus genomics reveals hidden cosmopolitan and abundant viruses.</title>
        <authorList>
            <person name="Martinez-Hernandez F."/>
            <person name="Fornas O."/>
            <person name="Lluesma Gomez M."/>
            <person name="Bolduc B."/>
            <person name="de la Cruz Pena M.J."/>
            <person name="Martinez J.M."/>
            <person name="Anton J."/>
            <person name="Gasol J.M."/>
            <person name="Rosselli R."/>
            <person name="Rodriguez-Valera F."/>
            <person name="Sullivan M.B."/>
            <person name="Acinas S.G."/>
            <person name="Martinez-Garcia M."/>
        </authorList>
    </citation>
    <scope>NUCLEOTIDE SEQUENCE</scope>
</reference>
<dbReference type="EMBL" id="KY052795">
    <property type="protein sequence ID" value="ASE99790.1"/>
    <property type="molecule type" value="Genomic_DNA"/>
</dbReference>
<name>A0A218MKI8_9VIRU</name>
<evidence type="ECO:0000313" key="1">
    <source>
        <dbReference type="EMBL" id="ASE99790.1"/>
    </source>
</evidence>
<accession>A0A218MKI8</accession>
<proteinExistence type="predicted"/>
<organism evidence="1">
    <name type="scientific">uncultured virus</name>
    <dbReference type="NCBI Taxonomy" id="340016"/>
    <lineage>
        <taxon>Viruses</taxon>
        <taxon>environmental samples</taxon>
    </lineage>
</organism>
<protein>
    <submittedName>
        <fullName evidence="1">Uncharacterized protein</fullName>
    </submittedName>
</protein>